<keyword evidence="4" id="KW-0489">Methyltransferase</keyword>
<evidence type="ECO:0000256" key="3">
    <source>
        <dbReference type="ARBA" id="ARBA00022454"/>
    </source>
</evidence>
<evidence type="ECO:0000256" key="7">
    <source>
        <dbReference type="ARBA" id="ARBA00022723"/>
    </source>
</evidence>
<dbReference type="InterPro" id="IPR046341">
    <property type="entry name" value="SET_dom_sf"/>
</dbReference>
<dbReference type="InterPro" id="IPR051516">
    <property type="entry name" value="SETDB_methyltransferase"/>
</dbReference>
<organism evidence="12 13">
    <name type="scientific">Acrobeloides nanus</name>
    <dbReference type="NCBI Taxonomy" id="290746"/>
    <lineage>
        <taxon>Eukaryota</taxon>
        <taxon>Metazoa</taxon>
        <taxon>Ecdysozoa</taxon>
        <taxon>Nematoda</taxon>
        <taxon>Chromadorea</taxon>
        <taxon>Rhabditida</taxon>
        <taxon>Tylenchina</taxon>
        <taxon>Cephalobomorpha</taxon>
        <taxon>Cephaloboidea</taxon>
        <taxon>Cephalobidae</taxon>
        <taxon>Acrobeloides</taxon>
    </lineage>
</organism>
<evidence type="ECO:0000256" key="6">
    <source>
        <dbReference type="ARBA" id="ARBA00022691"/>
    </source>
</evidence>
<dbReference type="GO" id="GO:0070828">
    <property type="term" value="P:heterochromatin organization"/>
    <property type="evidence" value="ECO:0007669"/>
    <property type="project" value="TreeGrafter"/>
</dbReference>
<dbReference type="SMART" id="SM00317">
    <property type="entry name" value="SET"/>
    <property type="match status" value="1"/>
</dbReference>
<dbReference type="AlphaFoldDB" id="A0A914C5X8"/>
<keyword evidence="7" id="KW-0479">Metal-binding</keyword>
<reference evidence="13" key="1">
    <citation type="submission" date="2022-11" db="UniProtKB">
        <authorList>
            <consortium name="WormBaseParasite"/>
        </authorList>
    </citation>
    <scope>IDENTIFICATION</scope>
</reference>
<dbReference type="GO" id="GO:0005694">
    <property type="term" value="C:chromosome"/>
    <property type="evidence" value="ECO:0007669"/>
    <property type="project" value="UniProtKB-SubCell"/>
</dbReference>
<feature type="domain" description="Pre-SET" evidence="11">
    <location>
        <begin position="242"/>
        <end position="315"/>
    </location>
</feature>
<name>A0A914C5X8_9BILA</name>
<evidence type="ECO:0000256" key="8">
    <source>
        <dbReference type="ARBA" id="ARBA00022833"/>
    </source>
</evidence>
<evidence type="ECO:0000256" key="1">
    <source>
        <dbReference type="ARBA" id="ARBA00004123"/>
    </source>
</evidence>
<keyword evidence="6" id="KW-0949">S-adenosyl-L-methionine</keyword>
<accession>A0A914C5X8</accession>
<keyword evidence="9" id="KW-0539">Nucleus</keyword>
<comment type="subcellular location">
    <subcellularLocation>
        <location evidence="2">Chromosome</location>
    </subcellularLocation>
    <subcellularLocation>
        <location evidence="1">Nucleus</location>
    </subcellularLocation>
</comment>
<dbReference type="PANTHER" id="PTHR46024:SF1">
    <property type="entry name" value="HISTONE-LYSINE N-METHYLTRANSFERASE EGGLESS"/>
    <property type="match status" value="1"/>
</dbReference>
<dbReference type="CDD" id="cd00122">
    <property type="entry name" value="MBD"/>
    <property type="match status" value="1"/>
</dbReference>
<dbReference type="WBParaSite" id="ACRNAN_Path_375.g1433.t1">
    <property type="protein sequence ID" value="ACRNAN_Path_375.g1433.t1"/>
    <property type="gene ID" value="ACRNAN_Path_375.g1433"/>
</dbReference>
<dbReference type="Pfam" id="PF05033">
    <property type="entry name" value="Pre-SET"/>
    <property type="match status" value="1"/>
</dbReference>
<dbReference type="SUPFAM" id="SSF54171">
    <property type="entry name" value="DNA-binding domain"/>
    <property type="match status" value="1"/>
</dbReference>
<evidence type="ECO:0000256" key="2">
    <source>
        <dbReference type="ARBA" id="ARBA00004286"/>
    </source>
</evidence>
<dbReference type="InterPro" id="IPR001214">
    <property type="entry name" value="SET_dom"/>
</dbReference>
<dbReference type="SMART" id="SM00468">
    <property type="entry name" value="PreSET"/>
    <property type="match status" value="1"/>
</dbReference>
<keyword evidence="5" id="KW-0808">Transferase</keyword>
<dbReference type="Pfam" id="PF01429">
    <property type="entry name" value="MBD"/>
    <property type="match status" value="1"/>
</dbReference>
<proteinExistence type="predicted"/>
<evidence type="ECO:0000259" key="11">
    <source>
        <dbReference type="PROSITE" id="PS50867"/>
    </source>
</evidence>
<dbReference type="Pfam" id="PF00856">
    <property type="entry name" value="SET"/>
    <property type="match status" value="1"/>
</dbReference>
<dbReference type="InterPro" id="IPR001739">
    <property type="entry name" value="Methyl_CpG_DNA-bd"/>
</dbReference>
<dbReference type="Gene3D" id="3.30.890.10">
    <property type="entry name" value="Methyl-cpg-binding Protein 2, Chain A"/>
    <property type="match status" value="1"/>
</dbReference>
<dbReference type="GO" id="GO:0010629">
    <property type="term" value="P:negative regulation of gene expression"/>
    <property type="evidence" value="ECO:0007669"/>
    <property type="project" value="TreeGrafter"/>
</dbReference>
<dbReference type="GO" id="GO:0003677">
    <property type="term" value="F:DNA binding"/>
    <property type="evidence" value="ECO:0007669"/>
    <property type="project" value="InterPro"/>
</dbReference>
<dbReference type="PANTHER" id="PTHR46024">
    <property type="entry name" value="HISTONE-LYSINE N-METHYLTRANSFERASE EGGLESS"/>
    <property type="match status" value="1"/>
</dbReference>
<evidence type="ECO:0000259" key="10">
    <source>
        <dbReference type="PROSITE" id="PS50280"/>
    </source>
</evidence>
<evidence type="ECO:0000256" key="4">
    <source>
        <dbReference type="ARBA" id="ARBA00022603"/>
    </source>
</evidence>
<dbReference type="GO" id="GO:0032259">
    <property type="term" value="P:methylation"/>
    <property type="evidence" value="ECO:0007669"/>
    <property type="project" value="UniProtKB-KW"/>
</dbReference>
<keyword evidence="12" id="KW-1185">Reference proteome</keyword>
<protein>
    <submittedName>
        <fullName evidence="13">Uncharacterized protein</fullName>
    </submittedName>
</protein>
<evidence type="ECO:0000256" key="5">
    <source>
        <dbReference type="ARBA" id="ARBA00022679"/>
    </source>
</evidence>
<dbReference type="GO" id="GO:0046974">
    <property type="term" value="F:histone H3K9 methyltransferase activity"/>
    <property type="evidence" value="ECO:0007669"/>
    <property type="project" value="TreeGrafter"/>
</dbReference>
<dbReference type="GO" id="GO:0008270">
    <property type="term" value="F:zinc ion binding"/>
    <property type="evidence" value="ECO:0007669"/>
    <property type="project" value="InterPro"/>
</dbReference>
<evidence type="ECO:0000256" key="9">
    <source>
        <dbReference type="ARBA" id="ARBA00023242"/>
    </source>
</evidence>
<dbReference type="InterPro" id="IPR007728">
    <property type="entry name" value="Pre-SET_dom"/>
</dbReference>
<dbReference type="PROSITE" id="PS50280">
    <property type="entry name" value="SET"/>
    <property type="match status" value="1"/>
</dbReference>
<feature type="domain" description="SET" evidence="10">
    <location>
        <begin position="318"/>
        <end position="589"/>
    </location>
</feature>
<dbReference type="Gene3D" id="2.170.270.10">
    <property type="entry name" value="SET domain"/>
    <property type="match status" value="2"/>
</dbReference>
<dbReference type="Proteomes" id="UP000887540">
    <property type="component" value="Unplaced"/>
</dbReference>
<keyword evidence="3" id="KW-0158">Chromosome</keyword>
<dbReference type="GO" id="GO:0005634">
    <property type="term" value="C:nucleus"/>
    <property type="evidence" value="ECO:0007669"/>
    <property type="project" value="UniProtKB-SubCell"/>
</dbReference>
<evidence type="ECO:0000313" key="13">
    <source>
        <dbReference type="WBParaSite" id="ACRNAN_Path_375.g1433.t1"/>
    </source>
</evidence>
<sequence length="614" mass="70037">MAIEAEDISIQFIEDIKKKNPTVSVQPLLHNADENLNKANKVTTTILEYPDWSCLEFKHDKENQDCSPICIAHVKNADLLAKPKYQVFSPYFKPFLYGFTLMRNAYVHTSNETRNFKNNKKLISNDKFEIVQDVIYYTPCGKRLKDMSEVASYLKATKCETLSIDNFTFKIEIRPNMLVKGDREVATVVLDDFARGLEDVKIAVLNAVNDENFPNIGYRRGIYPSEDESIQDFMKNMHKDRSCCSCTDDCSDPTKCACQIKSIKLAKTITDVPNKGFYEFRRHRLECTSQIAIYECNDDCKCSKFTCFNRVVQNKIKIPVEIFMTGLLGWGVRTLVDIPVGTFITSYTGNVLTDDAAEKMASISNADKYFVSLTVDHAPDGEYDFSDLDSDVENSDLNVQSQAVTQKNQEEIFEKLFNSGQKNRAYSPQPGPSRGYFDDLHQVGTSRFTQSSKNQTLRFVEEQNEADFSPPEEKKLISNAVLKQSSKQGRMYFISKTRKRKVKWSHMKKRVSKSGLNTTSEKLRKKKKAFFVIDAHPEANLGAFLNHSCTPNAEILKAQIETHDPRMPNFGIFATRDIRAGEELMWDYGYVAESVPGKEMMCLCASDKCRVRLL</sequence>
<dbReference type="SMART" id="SM00391">
    <property type="entry name" value="MBD"/>
    <property type="match status" value="1"/>
</dbReference>
<dbReference type="PROSITE" id="PS50867">
    <property type="entry name" value="PRE_SET"/>
    <property type="match status" value="1"/>
</dbReference>
<keyword evidence="8" id="KW-0862">Zinc</keyword>
<evidence type="ECO:0000313" key="12">
    <source>
        <dbReference type="Proteomes" id="UP000887540"/>
    </source>
</evidence>
<dbReference type="InterPro" id="IPR016177">
    <property type="entry name" value="DNA-bd_dom_sf"/>
</dbReference>
<dbReference type="SUPFAM" id="SSF82199">
    <property type="entry name" value="SET domain"/>
    <property type="match status" value="1"/>
</dbReference>